<dbReference type="OrthoDB" id="10362200at2759"/>
<dbReference type="AlphaFoldDB" id="A0A6A5BKI5"/>
<reference evidence="2 3" key="1">
    <citation type="journal article" date="2019" name="Sci. Rep.">
        <title>Nanopore sequencing improves the draft genome of the human pathogenic amoeba Naegleria fowleri.</title>
        <authorList>
            <person name="Liechti N."/>
            <person name="Schurch N."/>
            <person name="Bruggmann R."/>
            <person name="Wittwer M."/>
        </authorList>
    </citation>
    <scope>NUCLEOTIDE SEQUENCE [LARGE SCALE GENOMIC DNA]</scope>
    <source>
        <strain evidence="2 3">ATCC 30894</strain>
    </source>
</reference>
<keyword evidence="1" id="KW-0472">Membrane</keyword>
<keyword evidence="3" id="KW-1185">Reference proteome</keyword>
<dbReference type="VEuPathDB" id="AmoebaDB:NF0072800"/>
<evidence type="ECO:0000313" key="3">
    <source>
        <dbReference type="Proteomes" id="UP000444721"/>
    </source>
</evidence>
<organism evidence="2 3">
    <name type="scientific">Naegleria fowleri</name>
    <name type="common">Brain eating amoeba</name>
    <dbReference type="NCBI Taxonomy" id="5763"/>
    <lineage>
        <taxon>Eukaryota</taxon>
        <taxon>Discoba</taxon>
        <taxon>Heterolobosea</taxon>
        <taxon>Tetramitia</taxon>
        <taxon>Eutetramitia</taxon>
        <taxon>Vahlkampfiidae</taxon>
        <taxon>Naegleria</taxon>
    </lineage>
</organism>
<comment type="caution">
    <text evidence="2">The sequence shown here is derived from an EMBL/GenBank/DDBJ whole genome shotgun (WGS) entry which is preliminary data.</text>
</comment>
<name>A0A6A5BKI5_NAEFO</name>
<accession>A0A6A5BKI5</accession>
<gene>
    <name evidence="2" type="ORF">FDP41_008576</name>
</gene>
<dbReference type="Proteomes" id="UP000444721">
    <property type="component" value="Unassembled WGS sequence"/>
</dbReference>
<evidence type="ECO:0000256" key="1">
    <source>
        <dbReference type="SAM" id="Phobius"/>
    </source>
</evidence>
<dbReference type="RefSeq" id="XP_044558082.1">
    <property type="nucleotide sequence ID" value="XM_044712444.1"/>
</dbReference>
<dbReference type="EMBL" id="VFQX01000061">
    <property type="protein sequence ID" value="KAF0973369.1"/>
    <property type="molecule type" value="Genomic_DNA"/>
</dbReference>
<proteinExistence type="predicted"/>
<keyword evidence="1" id="KW-1133">Transmembrane helix</keyword>
<protein>
    <submittedName>
        <fullName evidence="2">Uncharacterized protein</fullName>
    </submittedName>
</protein>
<dbReference type="VEuPathDB" id="AmoebaDB:FDP41_008576"/>
<evidence type="ECO:0000313" key="2">
    <source>
        <dbReference type="EMBL" id="KAF0973369.1"/>
    </source>
</evidence>
<keyword evidence="1" id="KW-0812">Transmembrane</keyword>
<sequence length="208" mass="24481">MKNLTNSLSSSSSSSITTLSPFTYFRIKYNQSIKSAPLFRYLFPLGILSVLISYVRGVREYNRNVEMHIPYDVYKFSIKVTKKMVQELMYLKNQHPSVDWNNSEFIHALIVNCFDNAHSRLMCQYMLDKYGNEIIKEVLNSNNHDPSKKEPRTTHADEVFSNLFSKIDYANVANEYFHQYVQQTPLTSSYLAHDWKYRMYRIVHGESD</sequence>
<dbReference type="VEuPathDB" id="AmoebaDB:NfTy_092340"/>
<dbReference type="GeneID" id="68115794"/>
<feature type="transmembrane region" description="Helical" evidence="1">
    <location>
        <begin position="38"/>
        <end position="55"/>
    </location>
</feature>